<accession>A0A944HFJ6</accession>
<dbReference type="EMBL" id="JAGGOB010000062">
    <property type="protein sequence ID" value="MBT2331782.1"/>
    <property type="molecule type" value="Genomic_DNA"/>
</dbReference>
<dbReference type="SUPFAM" id="SSF102198">
    <property type="entry name" value="Putative cyclase"/>
    <property type="match status" value="1"/>
</dbReference>
<name>A0A944HFJ6_PSEFL</name>
<evidence type="ECO:0000313" key="2">
    <source>
        <dbReference type="Proteomes" id="UP000692896"/>
    </source>
</evidence>
<dbReference type="PANTHER" id="PTHR31118">
    <property type="entry name" value="CYCLASE-LIKE PROTEIN 2"/>
    <property type="match status" value="1"/>
</dbReference>
<protein>
    <submittedName>
        <fullName evidence="1">Cyclase family protein</fullName>
    </submittedName>
</protein>
<gene>
    <name evidence="1" type="ORF">J7E47_23985</name>
</gene>
<sequence>MAVSKQGKGSLKRVSVGVLATLLSVGITHSFAENKEAKGMQNIQFQKVIDLSHIISPNIPLWPNDPPVTFDVVASQEKDGYYLRRFSIGEHSGTHMNAPNSFHPNAIGIDAYKPESLVRPAVVVDIRNLARDNPDYVIGIKDIEKWEQAHGRIGEGSVVLFYTGWQALWNDPKQFINEDEKGPHFPGIGAATTKFLLEERHIAGVGIDTHGADPGQDTIYATNSQILAKDGIVLECLNNLDQLPAKGSTLVIGVLRLKEGSGSPVSVMAFIP</sequence>
<dbReference type="Proteomes" id="UP000692896">
    <property type="component" value="Unassembled WGS sequence"/>
</dbReference>
<dbReference type="RefSeq" id="WP_214913171.1">
    <property type="nucleotide sequence ID" value="NZ_JAGGNX010000004.1"/>
</dbReference>
<dbReference type="InterPro" id="IPR007325">
    <property type="entry name" value="KFase/CYL"/>
</dbReference>
<dbReference type="AlphaFoldDB" id="A0A944HFJ6"/>
<organism evidence="1 2">
    <name type="scientific">Pseudomonas fluorescens</name>
    <dbReference type="NCBI Taxonomy" id="294"/>
    <lineage>
        <taxon>Bacteria</taxon>
        <taxon>Pseudomonadati</taxon>
        <taxon>Pseudomonadota</taxon>
        <taxon>Gammaproteobacteria</taxon>
        <taxon>Pseudomonadales</taxon>
        <taxon>Pseudomonadaceae</taxon>
        <taxon>Pseudomonas</taxon>
    </lineage>
</organism>
<comment type="caution">
    <text evidence="1">The sequence shown here is derived from an EMBL/GenBank/DDBJ whole genome shotgun (WGS) entry which is preliminary data.</text>
</comment>
<dbReference type="Gene3D" id="3.50.30.50">
    <property type="entry name" value="Putative cyclase"/>
    <property type="match status" value="1"/>
</dbReference>
<dbReference type="PANTHER" id="PTHR31118:SF12">
    <property type="entry name" value="CYCLASE-LIKE PROTEIN 2"/>
    <property type="match status" value="1"/>
</dbReference>
<proteinExistence type="predicted"/>
<reference evidence="1" key="1">
    <citation type="submission" date="2021-03" db="EMBL/GenBank/DDBJ databases">
        <title>Genomic analysis provides insights into the functional capacity of soil bacteria communities inhabiting an altitudinal gradient in the Atacama Desert.</title>
        <authorList>
            <person name="Gonzalez M."/>
            <person name="Maldonado J."/>
            <person name="Maza F."/>
            <person name="Hodar C."/>
            <person name="Cortes M."/>
            <person name="Palma R."/>
            <person name="Andreani C."/>
            <person name="Gaete A."/>
            <person name="Vasquez-Dean J."/>
            <person name="Acuna V."/>
            <person name="Aguado M."/>
            <person name="Mandakovic D."/>
            <person name="Latorre M."/>
            <person name="Orellana A."/>
            <person name="Gutierrez R."/>
            <person name="Montecino M."/>
            <person name="Allende M."/>
            <person name="Maass A."/>
            <person name="Cambiazo V."/>
        </authorList>
    </citation>
    <scope>NUCLEOTIDE SEQUENCE</scope>
    <source>
        <strain evidence="1">ISL-25</strain>
    </source>
</reference>
<dbReference type="GO" id="GO:0019441">
    <property type="term" value="P:L-tryptophan catabolic process to kynurenine"/>
    <property type="evidence" value="ECO:0007669"/>
    <property type="project" value="InterPro"/>
</dbReference>
<evidence type="ECO:0000313" key="1">
    <source>
        <dbReference type="EMBL" id="MBT2331782.1"/>
    </source>
</evidence>
<dbReference type="GO" id="GO:0004061">
    <property type="term" value="F:arylformamidase activity"/>
    <property type="evidence" value="ECO:0007669"/>
    <property type="project" value="InterPro"/>
</dbReference>
<dbReference type="InterPro" id="IPR037175">
    <property type="entry name" value="KFase_sf"/>
</dbReference>
<dbReference type="Pfam" id="PF04199">
    <property type="entry name" value="Cyclase"/>
    <property type="match status" value="1"/>
</dbReference>